<comment type="caution">
    <text evidence="1">The sequence shown here is derived from an EMBL/GenBank/DDBJ whole genome shotgun (WGS) entry which is preliminary data.</text>
</comment>
<dbReference type="Proteomes" id="UP000257139">
    <property type="component" value="Chromosome CBM2594_a"/>
</dbReference>
<reference evidence="1 2" key="1">
    <citation type="submission" date="2018-01" db="EMBL/GenBank/DDBJ databases">
        <authorList>
            <person name="Clerissi C."/>
        </authorList>
    </citation>
    <scope>NUCLEOTIDE SEQUENCE [LARGE SCALE GENOMIC DNA]</scope>
    <source>
        <strain evidence="1">Cupriavidus taiwanensis STM 6021</strain>
    </source>
</reference>
<evidence type="ECO:0000313" key="1">
    <source>
        <dbReference type="EMBL" id="SPC18771.1"/>
    </source>
</evidence>
<evidence type="ECO:0000313" key="2">
    <source>
        <dbReference type="Proteomes" id="UP000257139"/>
    </source>
</evidence>
<dbReference type="AlphaFoldDB" id="A0A7Z7J9B4"/>
<organism evidence="1 2">
    <name type="scientific">Cupriavidus taiwanensis</name>
    <dbReference type="NCBI Taxonomy" id="164546"/>
    <lineage>
        <taxon>Bacteria</taxon>
        <taxon>Pseudomonadati</taxon>
        <taxon>Pseudomonadota</taxon>
        <taxon>Betaproteobacteria</taxon>
        <taxon>Burkholderiales</taxon>
        <taxon>Burkholderiaceae</taxon>
        <taxon>Cupriavidus</taxon>
    </lineage>
</organism>
<proteinExistence type="predicted"/>
<dbReference type="EMBL" id="OGUU01000012">
    <property type="protein sequence ID" value="SPC18771.1"/>
    <property type="molecule type" value="Genomic_DNA"/>
</dbReference>
<gene>
    <name evidence="1" type="ORF">CBM2594_A80210</name>
</gene>
<name>A0A7Z7J9B4_9BURK</name>
<accession>A0A7Z7J9B4</accession>
<protein>
    <submittedName>
        <fullName evidence="1">Uncharacterized protein</fullName>
    </submittedName>
</protein>
<sequence length="77" mass="8841">MPIVGSFVQKFGIFGCHEKAVCKTLRYPQLPFVFSRQFNTHPSSKIWRPSADIYCNIKNGPDYNTNQLTLGILYLVM</sequence>